<feature type="non-terminal residue" evidence="2">
    <location>
        <position position="249"/>
    </location>
</feature>
<sequence length="249" mass="26898">MPPSQFQTGISSGPARGSQSRQQQQQKPPRTTSRPPRQYGVTHHKIQKNKNINQGDLRVAYKAQTGTRINNGNHNNNNNMMFDDQHSTSSVSAANSGAGPSSVYVPSSVALSRDSMSDLSGVSGGTHRGSSSHNIPGQIFDPKSLLKPWKQAYELSNFPPEQILWSSSSGHGNGNDIEENRGINNDKNRAGESGNGNISNDANANAGSASIWVAQNDVVEIFEFDNLQSSLGLDRFQIMGGQHTRIPVM</sequence>
<feature type="region of interest" description="Disordered" evidence="1">
    <location>
        <begin position="1"/>
        <end position="55"/>
    </location>
</feature>
<keyword evidence="3" id="KW-1185">Reference proteome</keyword>
<organism evidence="2 3">
    <name type="scientific">Fragilariopsis cylindrus CCMP1102</name>
    <dbReference type="NCBI Taxonomy" id="635003"/>
    <lineage>
        <taxon>Eukaryota</taxon>
        <taxon>Sar</taxon>
        <taxon>Stramenopiles</taxon>
        <taxon>Ochrophyta</taxon>
        <taxon>Bacillariophyta</taxon>
        <taxon>Bacillariophyceae</taxon>
        <taxon>Bacillariophycidae</taxon>
        <taxon>Bacillariales</taxon>
        <taxon>Bacillariaceae</taxon>
        <taxon>Fragilariopsis</taxon>
    </lineage>
</organism>
<feature type="compositionally biased region" description="Polar residues" evidence="1">
    <location>
        <begin position="1"/>
        <end position="10"/>
    </location>
</feature>
<feature type="compositionally biased region" description="Polar residues" evidence="1">
    <location>
        <begin position="87"/>
        <end position="99"/>
    </location>
</feature>
<dbReference type="AlphaFoldDB" id="A0A1E7FR40"/>
<gene>
    <name evidence="2" type="ORF">FRACYDRAFT_267708</name>
</gene>
<dbReference type="EMBL" id="KV784354">
    <property type="protein sequence ID" value="OEU20642.1"/>
    <property type="molecule type" value="Genomic_DNA"/>
</dbReference>
<evidence type="ECO:0000256" key="1">
    <source>
        <dbReference type="SAM" id="MobiDB-lite"/>
    </source>
</evidence>
<evidence type="ECO:0000313" key="2">
    <source>
        <dbReference type="EMBL" id="OEU20642.1"/>
    </source>
</evidence>
<dbReference type="OrthoDB" id="49240at2759"/>
<feature type="region of interest" description="Disordered" evidence="1">
    <location>
        <begin position="67"/>
        <end position="99"/>
    </location>
</feature>
<feature type="compositionally biased region" description="Low complexity" evidence="1">
    <location>
        <begin position="11"/>
        <end position="38"/>
    </location>
</feature>
<proteinExistence type="predicted"/>
<protein>
    <submittedName>
        <fullName evidence="2">Uncharacterized protein</fullName>
    </submittedName>
</protein>
<dbReference type="InParanoid" id="A0A1E7FR40"/>
<feature type="compositionally biased region" description="Basic and acidic residues" evidence="1">
    <location>
        <begin position="178"/>
        <end position="190"/>
    </location>
</feature>
<dbReference type="KEGG" id="fcy:FRACYDRAFT_267708"/>
<name>A0A1E7FR40_9STRA</name>
<dbReference type="Proteomes" id="UP000095751">
    <property type="component" value="Unassembled WGS sequence"/>
</dbReference>
<reference evidence="2 3" key="1">
    <citation type="submission" date="2016-09" db="EMBL/GenBank/DDBJ databases">
        <title>Extensive genetic diversity and differential bi-allelic expression allows diatom success in the polar Southern Ocean.</title>
        <authorList>
            <consortium name="DOE Joint Genome Institute"/>
            <person name="Mock T."/>
            <person name="Otillar R.P."/>
            <person name="Strauss J."/>
            <person name="Dupont C."/>
            <person name="Frickenhaus S."/>
            <person name="Maumus F."/>
            <person name="Mcmullan M."/>
            <person name="Sanges R."/>
            <person name="Schmutz J."/>
            <person name="Toseland A."/>
            <person name="Valas R."/>
            <person name="Veluchamy A."/>
            <person name="Ward B.J."/>
            <person name="Allen A."/>
            <person name="Barry K."/>
            <person name="Falciatore A."/>
            <person name="Ferrante M."/>
            <person name="Fortunato A.E."/>
            <person name="Gloeckner G."/>
            <person name="Gruber A."/>
            <person name="Hipkin R."/>
            <person name="Janech M."/>
            <person name="Kroth P."/>
            <person name="Leese F."/>
            <person name="Lindquist E."/>
            <person name="Lyon B.R."/>
            <person name="Martin J."/>
            <person name="Mayer C."/>
            <person name="Parker M."/>
            <person name="Quesneville H."/>
            <person name="Raymond J."/>
            <person name="Uhlig C."/>
            <person name="Valentin K.U."/>
            <person name="Worden A.Z."/>
            <person name="Armbrust E.V."/>
            <person name="Bowler C."/>
            <person name="Green B."/>
            <person name="Moulton V."/>
            <person name="Van Oosterhout C."/>
            <person name="Grigoriev I."/>
        </authorList>
    </citation>
    <scope>NUCLEOTIDE SEQUENCE [LARGE SCALE GENOMIC DNA]</scope>
    <source>
        <strain evidence="2 3">CCMP1102</strain>
    </source>
</reference>
<feature type="compositionally biased region" description="Low complexity" evidence="1">
    <location>
        <begin position="70"/>
        <end position="79"/>
    </location>
</feature>
<accession>A0A1E7FR40</accession>
<feature type="region of interest" description="Disordered" evidence="1">
    <location>
        <begin position="115"/>
        <end position="137"/>
    </location>
</feature>
<evidence type="ECO:0000313" key="3">
    <source>
        <dbReference type="Proteomes" id="UP000095751"/>
    </source>
</evidence>
<feature type="region of interest" description="Disordered" evidence="1">
    <location>
        <begin position="168"/>
        <end position="201"/>
    </location>
</feature>